<protein>
    <submittedName>
        <fullName evidence="1">Uncharacterized protein</fullName>
    </submittedName>
</protein>
<evidence type="ECO:0000313" key="2">
    <source>
        <dbReference type="Proteomes" id="UP000215244"/>
    </source>
</evidence>
<organism evidence="1 2">
    <name type="scientific">Maribacter cobaltidurans</name>
    <dbReference type="NCBI Taxonomy" id="1178778"/>
    <lineage>
        <taxon>Bacteria</taxon>
        <taxon>Pseudomonadati</taxon>
        <taxon>Bacteroidota</taxon>
        <taxon>Flavobacteriia</taxon>
        <taxon>Flavobacteriales</taxon>
        <taxon>Flavobacteriaceae</taxon>
        <taxon>Maribacter</taxon>
    </lineage>
</organism>
<dbReference type="KEGG" id="marb:CJ263_08805"/>
<accession>A0A223V524</accession>
<dbReference type="PANTHER" id="PTHR34289">
    <property type="entry name" value="PROTEIN, PUTATIVE (DUF819)-RELATED"/>
    <property type="match status" value="1"/>
</dbReference>
<keyword evidence="2" id="KW-1185">Reference proteome</keyword>
<gene>
    <name evidence="1" type="ORF">CJ263_08805</name>
</gene>
<reference evidence="1 2" key="1">
    <citation type="submission" date="2017-08" db="EMBL/GenBank/DDBJ databases">
        <title>The complete genome sequence of Maribacter sp. B1, isolated from deep-sea sediment.</title>
        <authorList>
            <person name="Wu Y.-H."/>
            <person name="Cheng H."/>
            <person name="Xu X.-W."/>
        </authorList>
    </citation>
    <scope>NUCLEOTIDE SEQUENCE [LARGE SCALE GENOMIC DNA]</scope>
    <source>
        <strain evidence="1 2">B1</strain>
    </source>
</reference>
<dbReference type="EMBL" id="CP022957">
    <property type="protein sequence ID" value="ASV30307.1"/>
    <property type="molecule type" value="Genomic_DNA"/>
</dbReference>
<proteinExistence type="predicted"/>
<dbReference type="Pfam" id="PF05684">
    <property type="entry name" value="DUF819"/>
    <property type="match status" value="1"/>
</dbReference>
<sequence length="377" mass="42325">MLTPWFISGFTVIVVYFLDRWENRHIKSLFDWVPAILLAYIIPAVISYVFKVDYSQADIHDFSRNYFIPLAIIAVMSSLSLGQLKPIGYKPILVFLAGSFFIALFPIVLMLLFSDTDLISKTLVTENYWMGIPPIVGSWIGGSTSQLVLKELVECPENIFLTVLVMDNILVNVWTILMFQTIKKSDWLNRRFRVSDVAIPEDIRLEKGSKWKPWLCALVLLIIVVVSNYLIDSFIVKVVLLSFIGLGLSNFIPKWNFGFALKAGGILIIVVMAVLGLKLQIATLGFNLPFFGFLCVWLLGHFIFMVLVAKLLNVNMAWVPIASMANVGGIATAPAVTAAYNLKWMPHAIVLAILSMATSTFWGMLTIWLFRAFVVNG</sequence>
<dbReference type="PANTHER" id="PTHR34289:SF8">
    <property type="entry name" value="DUF819 DOMAIN-CONTAINING PROTEIN"/>
    <property type="match status" value="1"/>
</dbReference>
<dbReference type="Proteomes" id="UP000215244">
    <property type="component" value="Chromosome"/>
</dbReference>
<dbReference type="InterPro" id="IPR008537">
    <property type="entry name" value="DUF819"/>
</dbReference>
<name>A0A223V524_9FLAO</name>
<dbReference type="AlphaFoldDB" id="A0A223V524"/>
<dbReference type="RefSeq" id="WP_094996927.1">
    <property type="nucleotide sequence ID" value="NZ_BMJL01000002.1"/>
</dbReference>
<dbReference type="OrthoDB" id="1412685at2"/>
<evidence type="ECO:0000313" key="1">
    <source>
        <dbReference type="EMBL" id="ASV30307.1"/>
    </source>
</evidence>